<keyword evidence="5" id="KW-1185">Reference proteome</keyword>
<evidence type="ECO:0000259" key="3">
    <source>
        <dbReference type="Pfam" id="PF13193"/>
    </source>
</evidence>
<dbReference type="PANTHER" id="PTHR42814:SF3">
    <property type="entry name" value="BETA-N-ACETYLHEXOSAMINIDASE"/>
    <property type="match status" value="1"/>
</dbReference>
<dbReference type="PANTHER" id="PTHR42814">
    <property type="entry name" value="AMP-BINDING DOMAIN-CONTAINING PROTEIN"/>
    <property type="match status" value="1"/>
</dbReference>
<name>A0ABY7EZ13_MYAAR</name>
<gene>
    <name evidence="4" type="ORF">MAR_004444</name>
</gene>
<evidence type="ECO:0000313" key="4">
    <source>
        <dbReference type="EMBL" id="WAR14339.1"/>
    </source>
</evidence>
<evidence type="ECO:0000259" key="2">
    <source>
        <dbReference type="Pfam" id="PF00501"/>
    </source>
</evidence>
<dbReference type="Gene3D" id="3.30.300.30">
    <property type="match status" value="1"/>
</dbReference>
<feature type="compositionally biased region" description="Basic and acidic residues" evidence="1">
    <location>
        <begin position="20"/>
        <end position="37"/>
    </location>
</feature>
<accession>A0ABY7EZ13</accession>
<proteinExistence type="predicted"/>
<organism evidence="4 5">
    <name type="scientific">Mya arenaria</name>
    <name type="common">Soft-shell clam</name>
    <dbReference type="NCBI Taxonomy" id="6604"/>
    <lineage>
        <taxon>Eukaryota</taxon>
        <taxon>Metazoa</taxon>
        <taxon>Spiralia</taxon>
        <taxon>Lophotrochozoa</taxon>
        <taxon>Mollusca</taxon>
        <taxon>Bivalvia</taxon>
        <taxon>Autobranchia</taxon>
        <taxon>Heteroconchia</taxon>
        <taxon>Euheterodonta</taxon>
        <taxon>Imparidentia</taxon>
        <taxon>Neoheterodontei</taxon>
        <taxon>Myida</taxon>
        <taxon>Myoidea</taxon>
        <taxon>Myidae</taxon>
        <taxon>Mya</taxon>
    </lineage>
</organism>
<dbReference type="Pfam" id="PF13193">
    <property type="entry name" value="AMP-binding_C"/>
    <property type="match status" value="1"/>
</dbReference>
<dbReference type="Gene3D" id="3.40.50.12780">
    <property type="entry name" value="N-terminal domain of ligase-like"/>
    <property type="match status" value="1"/>
</dbReference>
<dbReference type="InterPro" id="IPR000873">
    <property type="entry name" value="AMP-dep_synth/lig_dom"/>
</dbReference>
<feature type="domain" description="AMP-binding enzyme C-terminal" evidence="3">
    <location>
        <begin position="478"/>
        <end position="557"/>
    </location>
</feature>
<dbReference type="CDD" id="cd04433">
    <property type="entry name" value="AFD_class_I"/>
    <property type="match status" value="1"/>
</dbReference>
<reference evidence="4" key="1">
    <citation type="submission" date="2022-11" db="EMBL/GenBank/DDBJ databases">
        <title>Centuries of genome instability and evolution in soft-shell clam transmissible cancer (bioRxiv).</title>
        <authorList>
            <person name="Hart S.F.M."/>
            <person name="Yonemitsu M.A."/>
            <person name="Giersch R.M."/>
            <person name="Beal B.F."/>
            <person name="Arriagada G."/>
            <person name="Davis B.W."/>
            <person name="Ostrander E.A."/>
            <person name="Goff S.P."/>
            <person name="Metzger M.J."/>
        </authorList>
    </citation>
    <scope>NUCLEOTIDE SEQUENCE</scope>
    <source>
        <strain evidence="4">MELC-2E11</strain>
        <tissue evidence="4">Siphon/mantle</tissue>
    </source>
</reference>
<dbReference type="InterPro" id="IPR045851">
    <property type="entry name" value="AMP-bd_C_sf"/>
</dbReference>
<protein>
    <submittedName>
        <fullName evidence="4">4CLL4-like protein</fullName>
    </submittedName>
</protein>
<dbReference type="InterPro" id="IPR042099">
    <property type="entry name" value="ANL_N_sf"/>
</dbReference>
<dbReference type="Proteomes" id="UP001164746">
    <property type="component" value="Chromosome 9"/>
</dbReference>
<dbReference type="SUPFAM" id="SSF56801">
    <property type="entry name" value="Acetyl-CoA synthetase-like"/>
    <property type="match status" value="1"/>
</dbReference>
<dbReference type="Pfam" id="PF00501">
    <property type="entry name" value="AMP-binding"/>
    <property type="match status" value="1"/>
</dbReference>
<evidence type="ECO:0000313" key="5">
    <source>
        <dbReference type="Proteomes" id="UP001164746"/>
    </source>
</evidence>
<feature type="region of interest" description="Disordered" evidence="1">
    <location>
        <begin position="9"/>
        <end position="37"/>
    </location>
</feature>
<sequence length="575" mass="64731">MQFCKEIKKNKKDISANTTSRREVHEMKTSQRSEKPTPKTLTVRVILLSHRWEFTVVSFNTELQLSSANTKEIMESHNKVNTPFEYLLNRIKRDEIVGINIRPCPEWLYITFGCMLAGIKAVGLAFTYTDGSDLIAMMNKMKTCSMLVLDPGASGENWKIVRRLLDAYSKTGRATSSKMSSVRFLLGHRFPTYESKVRSLQEVMANAPTDIEIPKYVSPDDISFLFQTLPKLVAHTHASMLGIGRTKGSNWLRRDAVLFNDRPFNWIGGFPISVFCGNTRVAISGFTELGTDRLSAVIEIITRERCTVALGLPPMIHALIKQAEDLPKNWPIKTLLTGGQPVTKALTKAIGKPCETLEAVYGCTEFFLSNSYHLTDPDAFPEFCCGPPLLSNGLQVKVVNKEEETVPINTRGELWFKGPVFMKEYFHDPEKTAKAITPDGWFKTDDFAMMDEDGLFYVFGRISNMIISGGMNVVPEILETAIKGCPGIDHVVVVPVSDPVYYQSICACVILKREANTTEDYIRQFCDIHHNDRPGLFTVLPKFYMFLDAFPETRTGKTSRKDLQAVAEEKFGNYA</sequence>
<dbReference type="EMBL" id="CP111020">
    <property type="protein sequence ID" value="WAR14339.1"/>
    <property type="molecule type" value="Genomic_DNA"/>
</dbReference>
<feature type="domain" description="AMP-dependent synthetase/ligase" evidence="2">
    <location>
        <begin position="91"/>
        <end position="426"/>
    </location>
</feature>
<dbReference type="InterPro" id="IPR025110">
    <property type="entry name" value="AMP-bd_C"/>
</dbReference>
<evidence type="ECO:0000256" key="1">
    <source>
        <dbReference type="SAM" id="MobiDB-lite"/>
    </source>
</evidence>